<sequence length="196" mass="22652">MDECLVRADPPTLFFKDQIDEALRREQVPADELTRYYLVDLLCRFLRPDQRIPFIEDAGQPLALRLGRALESGGLEQHVRLRNLGDFSLFMAGFFSDSFRRRVVDIDYYISMGQYAYGFLGRREEDVFSEVFSELAGKFVPFMDVFTAVSEQSGLRTSQDVLRVYERWMRGSERAGRQLAERGIAPNPSIGQKFLQ</sequence>
<dbReference type="Proteomes" id="UP000177682">
    <property type="component" value="Unassembled WGS sequence"/>
</dbReference>
<dbReference type="EMBL" id="MFEY01000007">
    <property type="protein sequence ID" value="OGE90263.1"/>
    <property type="molecule type" value="Genomic_DNA"/>
</dbReference>
<evidence type="ECO:0000313" key="2">
    <source>
        <dbReference type="Proteomes" id="UP000177682"/>
    </source>
</evidence>
<organism evidence="1 2">
    <name type="scientific">Candidatus Doudnabacteria bacterium RIFCSPHIGHO2_12_FULL_48_16</name>
    <dbReference type="NCBI Taxonomy" id="1817838"/>
    <lineage>
        <taxon>Bacteria</taxon>
        <taxon>Candidatus Doudnaibacteriota</taxon>
    </lineage>
</organism>
<protein>
    <submittedName>
        <fullName evidence="1">Uncharacterized protein</fullName>
    </submittedName>
</protein>
<reference evidence="1 2" key="1">
    <citation type="journal article" date="2016" name="Nat. Commun.">
        <title>Thousands of microbial genomes shed light on interconnected biogeochemical processes in an aquifer system.</title>
        <authorList>
            <person name="Anantharaman K."/>
            <person name="Brown C.T."/>
            <person name="Hug L.A."/>
            <person name="Sharon I."/>
            <person name="Castelle C.J."/>
            <person name="Probst A.J."/>
            <person name="Thomas B.C."/>
            <person name="Singh A."/>
            <person name="Wilkins M.J."/>
            <person name="Karaoz U."/>
            <person name="Brodie E.L."/>
            <person name="Williams K.H."/>
            <person name="Hubbard S.S."/>
            <person name="Banfield J.F."/>
        </authorList>
    </citation>
    <scope>NUCLEOTIDE SEQUENCE [LARGE SCALE GENOMIC DNA]</scope>
</reference>
<gene>
    <name evidence="1" type="ORF">A3E29_04165</name>
</gene>
<accession>A0A1F5PJZ6</accession>
<comment type="caution">
    <text evidence="1">The sequence shown here is derived from an EMBL/GenBank/DDBJ whole genome shotgun (WGS) entry which is preliminary data.</text>
</comment>
<proteinExistence type="predicted"/>
<dbReference type="AlphaFoldDB" id="A0A1F5PJZ6"/>
<evidence type="ECO:0000313" key="1">
    <source>
        <dbReference type="EMBL" id="OGE90263.1"/>
    </source>
</evidence>
<name>A0A1F5PJZ6_9BACT</name>